<dbReference type="Proteomes" id="UP000823399">
    <property type="component" value="Unassembled WGS sequence"/>
</dbReference>
<evidence type="ECO:0000313" key="2">
    <source>
        <dbReference type="EMBL" id="KAG2118124.1"/>
    </source>
</evidence>
<gene>
    <name evidence="2" type="ORF">F5147DRAFT_768261</name>
</gene>
<evidence type="ECO:0000313" key="3">
    <source>
        <dbReference type="Proteomes" id="UP000823399"/>
    </source>
</evidence>
<sequence>MSDNDPHPRTKMNNELQRIYGPSAQDHVTWDVHSQGPPNALTWYATVYIDDIKHGDAASKTRGGAQDEAARQAYNWLRNEPSRR</sequence>
<dbReference type="AlphaFoldDB" id="A0A9P7FGV4"/>
<accession>A0A9P7FGV4</accession>
<dbReference type="EMBL" id="JABBWM010000004">
    <property type="protein sequence ID" value="KAG2118124.1"/>
    <property type="molecule type" value="Genomic_DNA"/>
</dbReference>
<dbReference type="RefSeq" id="XP_041298641.1">
    <property type="nucleotide sequence ID" value="XM_041440945.1"/>
</dbReference>
<dbReference type="InterPro" id="IPR014720">
    <property type="entry name" value="dsRBD_dom"/>
</dbReference>
<name>A0A9P7FGV4_9AGAM</name>
<feature type="domain" description="DRBM" evidence="1">
    <location>
        <begin position="28"/>
        <end position="77"/>
    </location>
</feature>
<comment type="caution">
    <text evidence="2">The sequence shown here is derived from an EMBL/GenBank/DDBJ whole genome shotgun (WGS) entry which is preliminary data.</text>
</comment>
<dbReference type="GeneID" id="64703204"/>
<protein>
    <recommendedName>
        <fullName evidence="1">DRBM domain-containing protein</fullName>
    </recommendedName>
</protein>
<dbReference type="SUPFAM" id="SSF54768">
    <property type="entry name" value="dsRNA-binding domain-like"/>
    <property type="match status" value="1"/>
</dbReference>
<evidence type="ECO:0000259" key="1">
    <source>
        <dbReference type="Pfam" id="PF00035"/>
    </source>
</evidence>
<dbReference type="OrthoDB" id="112668at2759"/>
<proteinExistence type="predicted"/>
<organism evidence="2 3">
    <name type="scientific">Suillus discolor</name>
    <dbReference type="NCBI Taxonomy" id="1912936"/>
    <lineage>
        <taxon>Eukaryota</taxon>
        <taxon>Fungi</taxon>
        <taxon>Dikarya</taxon>
        <taxon>Basidiomycota</taxon>
        <taxon>Agaricomycotina</taxon>
        <taxon>Agaricomycetes</taxon>
        <taxon>Agaricomycetidae</taxon>
        <taxon>Boletales</taxon>
        <taxon>Suillineae</taxon>
        <taxon>Suillaceae</taxon>
        <taxon>Suillus</taxon>
    </lineage>
</organism>
<dbReference type="Gene3D" id="3.30.160.20">
    <property type="match status" value="1"/>
</dbReference>
<reference evidence="2" key="1">
    <citation type="journal article" date="2020" name="New Phytol.">
        <title>Comparative genomics reveals dynamic genome evolution in host specialist ectomycorrhizal fungi.</title>
        <authorList>
            <person name="Lofgren L.A."/>
            <person name="Nguyen N.H."/>
            <person name="Vilgalys R."/>
            <person name="Ruytinx J."/>
            <person name="Liao H.L."/>
            <person name="Branco S."/>
            <person name="Kuo A."/>
            <person name="LaButti K."/>
            <person name="Lipzen A."/>
            <person name="Andreopoulos W."/>
            <person name="Pangilinan J."/>
            <person name="Riley R."/>
            <person name="Hundley H."/>
            <person name="Na H."/>
            <person name="Barry K."/>
            <person name="Grigoriev I.V."/>
            <person name="Stajich J.E."/>
            <person name="Kennedy P.G."/>
        </authorList>
    </citation>
    <scope>NUCLEOTIDE SEQUENCE</scope>
    <source>
        <strain evidence="2">FC423</strain>
    </source>
</reference>
<keyword evidence="3" id="KW-1185">Reference proteome</keyword>
<dbReference type="Pfam" id="PF00035">
    <property type="entry name" value="dsrm"/>
    <property type="match status" value="1"/>
</dbReference>